<keyword evidence="2" id="KW-1185">Reference proteome</keyword>
<evidence type="ECO:0000313" key="1">
    <source>
        <dbReference type="EMBL" id="KAJ8110247.1"/>
    </source>
</evidence>
<proteinExistence type="predicted"/>
<evidence type="ECO:0000313" key="2">
    <source>
        <dbReference type="Proteomes" id="UP001153331"/>
    </source>
</evidence>
<reference evidence="1" key="1">
    <citation type="submission" date="2022-11" db="EMBL/GenBank/DDBJ databases">
        <title>Genome Sequence of Boeremia exigua.</title>
        <authorList>
            <person name="Buettner E."/>
        </authorList>
    </citation>
    <scope>NUCLEOTIDE SEQUENCE</scope>
    <source>
        <strain evidence="1">CU02</strain>
    </source>
</reference>
<accession>A0ACC2I4H0</accession>
<name>A0ACC2I4H0_9PLEO</name>
<organism evidence="1 2">
    <name type="scientific">Boeremia exigua</name>
    <dbReference type="NCBI Taxonomy" id="749465"/>
    <lineage>
        <taxon>Eukaryota</taxon>
        <taxon>Fungi</taxon>
        <taxon>Dikarya</taxon>
        <taxon>Ascomycota</taxon>
        <taxon>Pezizomycotina</taxon>
        <taxon>Dothideomycetes</taxon>
        <taxon>Pleosporomycetidae</taxon>
        <taxon>Pleosporales</taxon>
        <taxon>Pleosporineae</taxon>
        <taxon>Didymellaceae</taxon>
        <taxon>Boeremia</taxon>
    </lineage>
</organism>
<dbReference type="EMBL" id="JAPHNI010000519">
    <property type="protein sequence ID" value="KAJ8110247.1"/>
    <property type="molecule type" value="Genomic_DNA"/>
</dbReference>
<comment type="caution">
    <text evidence="1">The sequence shown here is derived from an EMBL/GenBank/DDBJ whole genome shotgun (WGS) entry which is preliminary data.</text>
</comment>
<sequence length="821" mass="90685">MTPSQALLLASAAAAAVVGSVQNVTRPNFIFIMTDDQDLHLDSIDYQKAVQKHFAQEGTWFKKHFCTVALCCPSRVSLLTGKAAHNTNVTDVSAPYGGYPRFIEEGFNDDYLPVWLQNAGYNTYYTGKMMNGHSLSTYNNPRINGWNGSDFLIDPGTYIFYNATMSRNHEPAKSYPGEYSTDLISAAAVGFLDDAIKASDRPFFLGVAPIAPHSETITGGGAAVFNAPVPAKRHEHLFPNVTVPRTPNFNPKTPGTASYFKTIRQLNQTEIDYNDDWYRKRLQSLQSVDELIDSIVDRLSANPAVLNNTYLIYTTDNGFHIGQHRLPPGKSCNIEEDVNIPFFIRGPGVPKGAIQHIPSSHTDIVPTLFSLAGIPLRADFDGEPIPVTRELLATNEKSEHVNIEFWGRYLVEGNTFFGQSRFANNTYKHVRVVGDGYDLAYAVWCTNDHELYDMTTDPYQLTNLHATNATVGGWPVAALSARLNGLLLALKRCKGRGCTRPWETLHPKGDVRNLRDAMSPRFDAFYERHQYPVTFSECGLGQVLALEGALEPVQWRRRAPWTAMVCTRIANLWQTGILLIILVVAYRMSSMDCLATSSRLTWPRRARGCPASVPSGVGRAAPSAVSEVNGQATAPESAHTRATMSGGWNTIESDAGVFTYLIEKLGVKDVQFAELLTLDAADLRALGDVYGVIFLFKYPTGEAPRDAPQDGTFDHDAASKLFFAAQTIQNACGTQALLSVLLNKDGEIEIGKELREFKEFAGEFPPELRGETLSNSDLIRETHNSFARSSPFVDETQRTATADDDVYHFIACVHCPGPLPR</sequence>
<gene>
    <name evidence="1" type="ORF">OPT61_g6857</name>
</gene>
<protein>
    <submittedName>
        <fullName evidence="1">Uncharacterized protein</fullName>
    </submittedName>
</protein>
<dbReference type="Proteomes" id="UP001153331">
    <property type="component" value="Unassembled WGS sequence"/>
</dbReference>